<comment type="caution">
    <text evidence="2">The sequence shown here is derived from an EMBL/GenBank/DDBJ whole genome shotgun (WGS) entry which is preliminary data.</text>
</comment>
<accession>A0ABD0KM73</accession>
<keyword evidence="3" id="KW-1185">Reference proteome</keyword>
<dbReference type="InterPro" id="IPR036036">
    <property type="entry name" value="SOCS_box-like_dom_sf"/>
</dbReference>
<dbReference type="Proteomes" id="UP001519460">
    <property type="component" value="Unassembled WGS sequence"/>
</dbReference>
<evidence type="ECO:0000259" key="1">
    <source>
        <dbReference type="PROSITE" id="PS50225"/>
    </source>
</evidence>
<dbReference type="SMART" id="SM00253">
    <property type="entry name" value="SOCS"/>
    <property type="match status" value="1"/>
</dbReference>
<dbReference type="PROSITE" id="PS50225">
    <property type="entry name" value="SOCS"/>
    <property type="match status" value="1"/>
</dbReference>
<name>A0ABD0KM73_9CAEN</name>
<dbReference type="SUPFAM" id="SSF158235">
    <property type="entry name" value="SOCS box-like"/>
    <property type="match status" value="1"/>
</dbReference>
<dbReference type="InterPro" id="IPR001496">
    <property type="entry name" value="SOCS_box"/>
</dbReference>
<proteinExistence type="predicted"/>
<reference evidence="2 3" key="1">
    <citation type="journal article" date="2023" name="Sci. Data">
        <title>Genome assembly of the Korean intertidal mud-creeper Batillaria attramentaria.</title>
        <authorList>
            <person name="Patra A.K."/>
            <person name="Ho P.T."/>
            <person name="Jun S."/>
            <person name="Lee S.J."/>
            <person name="Kim Y."/>
            <person name="Won Y.J."/>
        </authorList>
    </citation>
    <scope>NUCLEOTIDE SEQUENCE [LARGE SCALE GENOMIC DNA]</scope>
    <source>
        <strain evidence="2">Wonlab-2016</strain>
    </source>
</reference>
<dbReference type="EMBL" id="JACVVK020000154">
    <property type="protein sequence ID" value="KAK7488191.1"/>
    <property type="molecule type" value="Genomic_DNA"/>
</dbReference>
<dbReference type="Pfam" id="PF07525">
    <property type="entry name" value="SOCS_box"/>
    <property type="match status" value="1"/>
</dbReference>
<protein>
    <recommendedName>
        <fullName evidence="1">SOCS box domain-containing protein</fullName>
    </recommendedName>
</protein>
<evidence type="ECO:0000313" key="2">
    <source>
        <dbReference type="EMBL" id="KAK7488191.1"/>
    </source>
</evidence>
<organism evidence="2 3">
    <name type="scientific">Batillaria attramentaria</name>
    <dbReference type="NCBI Taxonomy" id="370345"/>
    <lineage>
        <taxon>Eukaryota</taxon>
        <taxon>Metazoa</taxon>
        <taxon>Spiralia</taxon>
        <taxon>Lophotrochozoa</taxon>
        <taxon>Mollusca</taxon>
        <taxon>Gastropoda</taxon>
        <taxon>Caenogastropoda</taxon>
        <taxon>Sorbeoconcha</taxon>
        <taxon>Cerithioidea</taxon>
        <taxon>Batillariidae</taxon>
        <taxon>Batillaria</taxon>
    </lineage>
</organism>
<dbReference type="Gene3D" id="1.10.750.20">
    <property type="entry name" value="SOCS box"/>
    <property type="match status" value="1"/>
</dbReference>
<evidence type="ECO:0000313" key="3">
    <source>
        <dbReference type="Proteomes" id="UP001519460"/>
    </source>
</evidence>
<feature type="domain" description="SOCS box" evidence="1">
    <location>
        <begin position="378"/>
        <end position="409"/>
    </location>
</feature>
<gene>
    <name evidence="2" type="ORF">BaRGS_00020633</name>
</gene>
<sequence length="426" mass="49326">MGISWTHHQRDDTTAETAQEDFYQHMCNGRRGQLLHSCSYGKWTRSHRTMCGFTDSADYTTPRDSHQRYGILVKPDTTDGRYFGVTWKSNTDILLKEKSLATTYTIKVPRIPITNEHNRHYPWFRTYRHRRYKECSVVACRDNMGVLQVNSDRHVVTGKFYILDLQKETCLGHFLVLYHTRRWYEVYISPSKTRILLRPDHLTRIVVHPDIYVIQNLLLCKGAGVLSVSHVPGFLRAHVLAFNPLLGDDSVILGQFRDIEIRTCSGDWPVKEQHTNLNLPADIQQIRTSPSGNFLAVRCVHPVHSREYFTNYVVVLSFPQISILMQLDARGCYWPVSEVINLQVFPRFSPSEACVAVMRNCHYKRKVFVYKLPVRLASLQELCRRAVLHLVTLQDLRKLPLPCKLLDFVMGKVEPSVTPSVIDKKD</sequence>
<dbReference type="AlphaFoldDB" id="A0ABD0KM73"/>